<keyword evidence="5" id="KW-1185">Reference proteome</keyword>
<proteinExistence type="predicted"/>
<dbReference type="InterPro" id="IPR019734">
    <property type="entry name" value="TPR_rpt"/>
</dbReference>
<evidence type="ECO:0000313" key="4">
    <source>
        <dbReference type="EMBL" id="MCD1117376.1"/>
    </source>
</evidence>
<dbReference type="RefSeq" id="WP_230669297.1">
    <property type="nucleotide sequence ID" value="NZ_JAJNAY010000001.1"/>
</dbReference>
<protein>
    <submittedName>
        <fullName evidence="4">AraC family transcriptional regulator</fullName>
    </submittedName>
</protein>
<dbReference type="Gene3D" id="1.25.40.10">
    <property type="entry name" value="Tetratricopeptide repeat domain"/>
    <property type="match status" value="2"/>
</dbReference>
<dbReference type="SMART" id="SM00342">
    <property type="entry name" value="HTH_ARAC"/>
    <property type="match status" value="1"/>
</dbReference>
<comment type="caution">
    <text evidence="4">The sequence shown here is derived from an EMBL/GenBank/DDBJ whole genome shotgun (WGS) entry which is preliminary data.</text>
</comment>
<dbReference type="PROSITE" id="PS01124">
    <property type="entry name" value="HTH_ARAC_FAMILY_2"/>
    <property type="match status" value="1"/>
</dbReference>
<dbReference type="GO" id="GO:0003700">
    <property type="term" value="F:DNA-binding transcription factor activity"/>
    <property type="evidence" value="ECO:0007669"/>
    <property type="project" value="InterPro"/>
</dbReference>
<feature type="domain" description="HTH araC/xylS-type" evidence="3">
    <location>
        <begin position="452"/>
        <end position="560"/>
    </location>
</feature>
<evidence type="ECO:0000256" key="1">
    <source>
        <dbReference type="PROSITE-ProRule" id="PRU00339"/>
    </source>
</evidence>
<keyword evidence="1" id="KW-0802">TPR repeat</keyword>
<gene>
    <name evidence="4" type="ORF">LO744_10940</name>
</gene>
<accession>A0A9Q3V3P6</accession>
<keyword evidence="2" id="KW-0812">Transmembrane</keyword>
<dbReference type="EMBL" id="JAJNAY010000001">
    <property type="protein sequence ID" value="MCD1117376.1"/>
    <property type="molecule type" value="Genomic_DNA"/>
</dbReference>
<dbReference type="GO" id="GO:0043565">
    <property type="term" value="F:sequence-specific DNA binding"/>
    <property type="evidence" value="ECO:0007669"/>
    <property type="project" value="InterPro"/>
</dbReference>
<name>A0A9Q3V3P6_9FLAO</name>
<keyword evidence="2" id="KW-0472">Membrane</keyword>
<sequence>MNRFYFILLLFIFNTFYSQQESYSDFYKIKKKYENYSENDARAFQFLKEYISLAKKEKDYPHLVQGYHDATFYSSSANAKLKYADSAIFAAKLSDNTDLISDAYLRKGVVYYFNYKKYQSALQEYLKAYEYSKNSQDDFLKNAILYHMGVVKSYLGYNQEALIHFKKTQSYFELKSKEKVHSNIVFNNKRGYYNSLHQMAVSYRKLNNYKAVDSLLNIGFQQTKNNKDFQQEYGYFLKEKGINEYRKKNYRNSLNLLHESIKPITNINDFAWATVVYFYIGKSYLGLQDYSNAILHFNKVDSVFQKHNFILPELRENYELLINYYKKDSELKKELYYTKQLLKADSVISKDFSYLASTIHKKYDTEALTEEKERLEKATSWGIWIIVGLIILLIALTIALMIKYKNEKRIKANYLILEEKILNKSSAEIVTEKSKVKPNGDEKSGLSDAIINDLLLKLDNFERKSGFVENGLTLNKLAMKFNTNSNYLSQVINEYKEMNFNRYLSELRINYITNKLYNDKVYLNYKIETLAEKCGIASRTNFSNLFQEINGIRPVDFIKNRNQDLENNQILQSHPA</sequence>
<evidence type="ECO:0000256" key="2">
    <source>
        <dbReference type="SAM" id="Phobius"/>
    </source>
</evidence>
<dbReference type="Gene3D" id="1.10.10.60">
    <property type="entry name" value="Homeodomain-like"/>
    <property type="match status" value="2"/>
</dbReference>
<dbReference type="SUPFAM" id="SSF48452">
    <property type="entry name" value="TPR-like"/>
    <property type="match status" value="1"/>
</dbReference>
<evidence type="ECO:0000313" key="5">
    <source>
        <dbReference type="Proteomes" id="UP001108025"/>
    </source>
</evidence>
<dbReference type="Proteomes" id="UP001108025">
    <property type="component" value="Unassembled WGS sequence"/>
</dbReference>
<feature type="transmembrane region" description="Helical" evidence="2">
    <location>
        <begin position="381"/>
        <end position="402"/>
    </location>
</feature>
<dbReference type="PROSITE" id="PS50005">
    <property type="entry name" value="TPR"/>
    <property type="match status" value="1"/>
</dbReference>
<evidence type="ECO:0000259" key="3">
    <source>
        <dbReference type="PROSITE" id="PS01124"/>
    </source>
</evidence>
<keyword evidence="2" id="KW-1133">Transmembrane helix</keyword>
<reference evidence="4" key="1">
    <citation type="submission" date="2021-11" db="EMBL/GenBank/DDBJ databases">
        <title>Description of novel Chryseobacterium species.</title>
        <authorList>
            <person name="Saticioglu I.B."/>
            <person name="Ay H."/>
            <person name="Altun S."/>
            <person name="Duman M."/>
        </authorList>
    </citation>
    <scope>NUCLEOTIDE SEQUENCE</scope>
    <source>
        <strain evidence="4">C-17</strain>
    </source>
</reference>
<organism evidence="4 5">
    <name type="scientific">Chryseobacterium turcicum</name>
    <dbReference type="NCBI Taxonomy" id="2898076"/>
    <lineage>
        <taxon>Bacteria</taxon>
        <taxon>Pseudomonadati</taxon>
        <taxon>Bacteroidota</taxon>
        <taxon>Flavobacteriia</taxon>
        <taxon>Flavobacteriales</taxon>
        <taxon>Weeksellaceae</taxon>
        <taxon>Chryseobacterium group</taxon>
        <taxon>Chryseobacterium</taxon>
    </lineage>
</organism>
<dbReference type="AlphaFoldDB" id="A0A9Q3V3P6"/>
<dbReference type="InterPro" id="IPR018060">
    <property type="entry name" value="HTH_AraC"/>
</dbReference>
<feature type="repeat" description="TPR" evidence="1">
    <location>
        <begin position="274"/>
        <end position="307"/>
    </location>
</feature>
<dbReference type="InterPro" id="IPR011990">
    <property type="entry name" value="TPR-like_helical_dom_sf"/>
</dbReference>